<evidence type="ECO:0000313" key="1">
    <source>
        <dbReference type="EMBL" id="OWY95955.1"/>
    </source>
</evidence>
<dbReference type="EMBL" id="NBNE01012269">
    <property type="protein sequence ID" value="OWY95955.1"/>
    <property type="molecule type" value="Genomic_DNA"/>
</dbReference>
<evidence type="ECO:0000313" key="2">
    <source>
        <dbReference type="Proteomes" id="UP000198211"/>
    </source>
</evidence>
<organism evidence="1 2">
    <name type="scientific">Phytophthora megakarya</name>
    <dbReference type="NCBI Taxonomy" id="4795"/>
    <lineage>
        <taxon>Eukaryota</taxon>
        <taxon>Sar</taxon>
        <taxon>Stramenopiles</taxon>
        <taxon>Oomycota</taxon>
        <taxon>Peronosporomycetes</taxon>
        <taxon>Peronosporales</taxon>
        <taxon>Peronosporaceae</taxon>
        <taxon>Phytophthora</taxon>
    </lineage>
</organism>
<proteinExistence type="predicted"/>
<name>A0A225US20_9STRA</name>
<dbReference type="Proteomes" id="UP000198211">
    <property type="component" value="Unassembled WGS sequence"/>
</dbReference>
<gene>
    <name evidence="1" type="ORF">PHMEG_00033903</name>
</gene>
<keyword evidence="2" id="KW-1185">Reference proteome</keyword>
<sequence>MLGLHHSGFAQNALPTIELLIAIMQNQHDVRGRVMECENTQKFTINQCGTHNNPEKDSK</sequence>
<dbReference type="AlphaFoldDB" id="A0A225US20"/>
<accession>A0A225US20</accession>
<protein>
    <submittedName>
        <fullName evidence="1">Uncharacterized protein</fullName>
    </submittedName>
</protein>
<reference evidence="2" key="1">
    <citation type="submission" date="2017-03" db="EMBL/GenBank/DDBJ databases">
        <title>Phytopthora megakarya and P. palmivora, two closely related causual agents of cacao black pod achieved similar genome size and gene model numbers by different mechanisms.</title>
        <authorList>
            <person name="Ali S."/>
            <person name="Shao J."/>
            <person name="Larry D.J."/>
            <person name="Kronmiller B."/>
            <person name="Shen D."/>
            <person name="Strem M.D."/>
            <person name="Melnick R.L."/>
            <person name="Guiltinan M.J."/>
            <person name="Tyler B.M."/>
            <person name="Meinhardt L.W."/>
            <person name="Bailey B.A."/>
        </authorList>
    </citation>
    <scope>NUCLEOTIDE SEQUENCE [LARGE SCALE GENOMIC DNA]</scope>
    <source>
        <strain evidence="2">zdho120</strain>
    </source>
</reference>
<comment type="caution">
    <text evidence="1">The sequence shown here is derived from an EMBL/GenBank/DDBJ whole genome shotgun (WGS) entry which is preliminary data.</text>
</comment>